<comment type="caution">
    <text evidence="1">The sequence shown here is derived from an EMBL/GenBank/DDBJ whole genome shotgun (WGS) entry which is preliminary data.</text>
</comment>
<organism evidence="1 2">
    <name type="scientific">Solanum commersonii</name>
    <name type="common">Commerson's wild potato</name>
    <name type="synonym">Commerson's nightshade</name>
    <dbReference type="NCBI Taxonomy" id="4109"/>
    <lineage>
        <taxon>Eukaryota</taxon>
        <taxon>Viridiplantae</taxon>
        <taxon>Streptophyta</taxon>
        <taxon>Embryophyta</taxon>
        <taxon>Tracheophyta</taxon>
        <taxon>Spermatophyta</taxon>
        <taxon>Magnoliopsida</taxon>
        <taxon>eudicotyledons</taxon>
        <taxon>Gunneridae</taxon>
        <taxon>Pentapetalae</taxon>
        <taxon>asterids</taxon>
        <taxon>lamiids</taxon>
        <taxon>Solanales</taxon>
        <taxon>Solanaceae</taxon>
        <taxon>Solanoideae</taxon>
        <taxon>Solaneae</taxon>
        <taxon>Solanum</taxon>
    </lineage>
</organism>
<protein>
    <submittedName>
        <fullName evidence="1">Uncharacterized protein</fullName>
    </submittedName>
</protein>
<keyword evidence="2" id="KW-1185">Reference proteome</keyword>
<dbReference type="AlphaFoldDB" id="A0A9J5WCC7"/>
<name>A0A9J5WCC7_SOLCO</name>
<proteinExistence type="predicted"/>
<evidence type="ECO:0000313" key="1">
    <source>
        <dbReference type="EMBL" id="KAG5572688.1"/>
    </source>
</evidence>
<reference evidence="1 2" key="1">
    <citation type="submission" date="2020-09" db="EMBL/GenBank/DDBJ databases">
        <title>De no assembly of potato wild relative species, Solanum commersonii.</title>
        <authorList>
            <person name="Cho K."/>
        </authorList>
    </citation>
    <scope>NUCLEOTIDE SEQUENCE [LARGE SCALE GENOMIC DNA]</scope>
    <source>
        <strain evidence="1">LZ3.2</strain>
        <tissue evidence="1">Leaf</tissue>
    </source>
</reference>
<evidence type="ECO:0000313" key="2">
    <source>
        <dbReference type="Proteomes" id="UP000824120"/>
    </source>
</evidence>
<accession>A0A9J5WCC7</accession>
<dbReference type="Proteomes" id="UP000824120">
    <property type="component" value="Chromosome 12"/>
</dbReference>
<gene>
    <name evidence="1" type="ORF">H5410_062454</name>
</gene>
<dbReference type="EMBL" id="JACXVP010000012">
    <property type="protein sequence ID" value="KAG5572688.1"/>
    <property type="molecule type" value="Genomic_DNA"/>
</dbReference>
<sequence length="115" mass="13265">MRVSMVSRCLNAPALQKRQENHSIHFNCAWLSLANSSQRSYQPVALSVGTQSRDFSFHVRQIFSPKRYLEVQPRLSRACQDHPGLQITCLHEHETVEKDCPRKQTFAEQQIIASE</sequence>